<dbReference type="SMART" id="SM00121">
    <property type="entry name" value="IB"/>
    <property type="match status" value="1"/>
</dbReference>
<keyword evidence="4 11" id="KW-0732">Signal</keyword>
<dbReference type="PROSITE" id="PS00222">
    <property type="entry name" value="IGFBP_N_1"/>
    <property type="match status" value="1"/>
</dbReference>
<evidence type="ECO:0000256" key="6">
    <source>
        <dbReference type="ARBA" id="ARBA00023157"/>
    </source>
</evidence>
<evidence type="ECO:0000256" key="10">
    <source>
        <dbReference type="ARBA" id="ARBA00083672"/>
    </source>
</evidence>
<dbReference type="SMART" id="SM00209">
    <property type="entry name" value="TSP1"/>
    <property type="match status" value="1"/>
</dbReference>
<dbReference type="Proteomes" id="UP000694385">
    <property type="component" value="Unassembled WGS sequence"/>
</dbReference>
<dbReference type="InterPro" id="IPR050941">
    <property type="entry name" value="CCN"/>
</dbReference>
<feature type="domain" description="IGFBP N-terminal" evidence="13">
    <location>
        <begin position="22"/>
        <end position="103"/>
    </location>
</feature>
<dbReference type="OrthoDB" id="365605at2759"/>
<keyword evidence="15" id="KW-1185">Reference proteome</keyword>
<dbReference type="InterPro" id="IPR017891">
    <property type="entry name" value="Insulin_GF-bd_Cys-rich_CS"/>
</dbReference>
<dbReference type="GO" id="GO:0005178">
    <property type="term" value="F:integrin binding"/>
    <property type="evidence" value="ECO:0007669"/>
    <property type="project" value="TreeGrafter"/>
</dbReference>
<dbReference type="GO" id="GO:0031012">
    <property type="term" value="C:extracellular matrix"/>
    <property type="evidence" value="ECO:0007669"/>
    <property type="project" value="TreeGrafter"/>
</dbReference>
<dbReference type="Pfam" id="PF19035">
    <property type="entry name" value="TSP1_CCN"/>
    <property type="match status" value="1"/>
</dbReference>
<keyword evidence="5" id="KW-0130">Cell adhesion</keyword>
<feature type="chain" id="PRO_5034282693" description="CCN family member 5" evidence="11">
    <location>
        <begin position="24"/>
        <end position="250"/>
    </location>
</feature>
<dbReference type="SUPFAM" id="SSF57603">
    <property type="entry name" value="FnI-like domain"/>
    <property type="match status" value="1"/>
</dbReference>
<feature type="signal peptide" evidence="11">
    <location>
        <begin position="1"/>
        <end position="23"/>
    </location>
</feature>
<dbReference type="GO" id="GO:0005634">
    <property type="term" value="C:nucleus"/>
    <property type="evidence" value="ECO:0007669"/>
    <property type="project" value="Ensembl"/>
</dbReference>
<dbReference type="InterPro" id="IPR000884">
    <property type="entry name" value="TSP1_rpt"/>
</dbReference>
<dbReference type="GeneTree" id="ENSGT00940000160207"/>
<evidence type="ECO:0000313" key="14">
    <source>
        <dbReference type="Ensembl" id="ENSJJAP00000006707.1"/>
    </source>
</evidence>
<comment type="similarity">
    <text evidence="2">Belongs to the CCN family.</text>
</comment>
<evidence type="ECO:0000256" key="5">
    <source>
        <dbReference type="ARBA" id="ARBA00022889"/>
    </source>
</evidence>
<dbReference type="GO" id="GO:0007155">
    <property type="term" value="P:cell adhesion"/>
    <property type="evidence" value="ECO:0007669"/>
    <property type="project" value="UniProtKB-KW"/>
</dbReference>
<evidence type="ECO:0000259" key="12">
    <source>
        <dbReference type="PROSITE" id="PS50184"/>
    </source>
</evidence>
<dbReference type="PANTHER" id="PTHR11348:SF22">
    <property type="entry name" value="CCN FAMILY MEMBER 5"/>
    <property type="match status" value="1"/>
</dbReference>
<evidence type="ECO:0000313" key="15">
    <source>
        <dbReference type="Proteomes" id="UP000694385"/>
    </source>
</evidence>
<keyword evidence="6" id="KW-1015">Disulfide bond</keyword>
<dbReference type="GO" id="GO:0008201">
    <property type="term" value="F:heparin binding"/>
    <property type="evidence" value="ECO:0007669"/>
    <property type="project" value="TreeGrafter"/>
</dbReference>
<evidence type="ECO:0000256" key="9">
    <source>
        <dbReference type="ARBA" id="ARBA00081743"/>
    </source>
</evidence>
<dbReference type="AlphaFoldDB" id="A0A8C5KBN8"/>
<evidence type="ECO:0000256" key="8">
    <source>
        <dbReference type="ARBA" id="ARBA00072546"/>
    </source>
</evidence>
<dbReference type="FunFam" id="2.20.100.10:FF:000084">
    <property type="entry name" value="WNT1-inducible-signaling pathway protein 2 isoform X1"/>
    <property type="match status" value="1"/>
</dbReference>
<evidence type="ECO:0000259" key="13">
    <source>
        <dbReference type="PROSITE" id="PS51323"/>
    </source>
</evidence>
<dbReference type="PROSITE" id="PS01208">
    <property type="entry name" value="VWFC_1"/>
    <property type="match status" value="1"/>
</dbReference>
<dbReference type="PROSITE" id="PS50092">
    <property type="entry name" value="TSP1"/>
    <property type="match status" value="1"/>
</dbReference>
<accession>A0A8C5KBN8</accession>
<name>A0A8C5KBN8_JACJA</name>
<evidence type="ECO:0000256" key="1">
    <source>
        <dbReference type="ARBA" id="ARBA00004613"/>
    </source>
</evidence>
<keyword evidence="3" id="KW-0964">Secreted</keyword>
<gene>
    <name evidence="14" type="primary">Ccn5</name>
</gene>
<dbReference type="InterPro" id="IPR036383">
    <property type="entry name" value="TSP1_rpt_sf"/>
</dbReference>
<dbReference type="CTD" id="8839"/>
<evidence type="ECO:0000256" key="3">
    <source>
        <dbReference type="ARBA" id="ARBA00022525"/>
    </source>
</evidence>
<reference evidence="14" key="2">
    <citation type="submission" date="2025-09" db="UniProtKB">
        <authorList>
            <consortium name="Ensembl"/>
        </authorList>
    </citation>
    <scope>IDENTIFICATION</scope>
</reference>
<dbReference type="SUPFAM" id="SSF57184">
    <property type="entry name" value="Growth factor receptor domain"/>
    <property type="match status" value="1"/>
</dbReference>
<comment type="function">
    <text evidence="7">May play an important role in modulating bone turnover. Promotes the adhesion of osteoblast cells and inhibits the binding of fibrinogen to integrin receptors. In addition, inhibits osteocalcin production.</text>
</comment>
<comment type="subcellular location">
    <subcellularLocation>
        <location evidence="1">Secreted</location>
    </subcellularLocation>
</comment>
<protein>
    <recommendedName>
        <fullName evidence="8">CCN family member 5</fullName>
    </recommendedName>
    <alternativeName>
        <fullName evidence="9">Connective tissue growth factor-like protein</fullName>
    </alternativeName>
    <alternativeName>
        <fullName evidence="10">WNT1-inducible-signaling pathway protein 2</fullName>
    </alternativeName>
</protein>
<organism evidence="14 15">
    <name type="scientific">Jaculus jaculus</name>
    <name type="common">Lesser Egyptian jerboa</name>
    <dbReference type="NCBI Taxonomy" id="51337"/>
    <lineage>
        <taxon>Eukaryota</taxon>
        <taxon>Metazoa</taxon>
        <taxon>Chordata</taxon>
        <taxon>Craniata</taxon>
        <taxon>Vertebrata</taxon>
        <taxon>Euteleostomi</taxon>
        <taxon>Mammalia</taxon>
        <taxon>Eutheria</taxon>
        <taxon>Euarchontoglires</taxon>
        <taxon>Glires</taxon>
        <taxon>Rodentia</taxon>
        <taxon>Myomorpha</taxon>
        <taxon>Dipodoidea</taxon>
        <taxon>Dipodidae</taxon>
        <taxon>Dipodinae</taxon>
        <taxon>Jaculus</taxon>
    </lineage>
</organism>
<dbReference type="Gene3D" id="2.20.100.10">
    <property type="entry name" value="Thrombospondin type-1 (TSP1) repeat"/>
    <property type="match status" value="1"/>
</dbReference>
<dbReference type="GeneID" id="101614353"/>
<dbReference type="Gene3D" id="2.10.70.10">
    <property type="entry name" value="Complement Module, domain 1"/>
    <property type="match status" value="1"/>
</dbReference>
<dbReference type="SMART" id="SM00214">
    <property type="entry name" value="VWC"/>
    <property type="match status" value="1"/>
</dbReference>
<feature type="domain" description="VWFC" evidence="12">
    <location>
        <begin position="98"/>
        <end position="164"/>
    </location>
</feature>
<dbReference type="InterPro" id="IPR043973">
    <property type="entry name" value="TSP1_CCN"/>
</dbReference>
<dbReference type="Pfam" id="PF00093">
    <property type="entry name" value="VWC"/>
    <property type="match status" value="1"/>
</dbReference>
<dbReference type="PROSITE" id="PS50184">
    <property type="entry name" value="VWFC_2"/>
    <property type="match status" value="1"/>
</dbReference>
<dbReference type="OMA" id="GIPCPEW"/>
<dbReference type="PROSITE" id="PS51323">
    <property type="entry name" value="IGFBP_N_2"/>
    <property type="match status" value="1"/>
</dbReference>
<dbReference type="GO" id="GO:0005615">
    <property type="term" value="C:extracellular space"/>
    <property type="evidence" value="ECO:0007669"/>
    <property type="project" value="Ensembl"/>
</dbReference>
<evidence type="ECO:0000256" key="11">
    <source>
        <dbReference type="SAM" id="SignalP"/>
    </source>
</evidence>
<dbReference type="Pfam" id="PF00219">
    <property type="entry name" value="IGFBP"/>
    <property type="match status" value="1"/>
</dbReference>
<sequence>MKATLQTRLLAISFICLLSEVYAQQCQTPCVCPWTPPQCPPGVPLALDGCGCCLVCARQLGESCDHRHVCDTMQGLVCQPGAGPSGLGAVCLLREDNGSCEVDGRLYQEGETFQPSCRTSCRCEDGGVTCLPLCHEDVRLPSADCPHPRRVEIPGRCCPEWVCSQGAALGNWPYAAQGRQIPGLAATSPAGIPCPEWSTAWGPCSTTCGLGLSTRVSNQNSFCRLETQHRLCLPRLCPPPRGRRPWDSAF</sequence>
<dbReference type="PANTHER" id="PTHR11348">
    <property type="entry name" value="CONNECTIVE TISSUE GROWTH FACTOR-RELATED"/>
    <property type="match status" value="1"/>
</dbReference>
<evidence type="ECO:0000256" key="2">
    <source>
        <dbReference type="ARBA" id="ARBA00008125"/>
    </source>
</evidence>
<evidence type="ECO:0000256" key="4">
    <source>
        <dbReference type="ARBA" id="ARBA00022729"/>
    </source>
</evidence>
<reference evidence="14" key="1">
    <citation type="submission" date="2025-08" db="UniProtKB">
        <authorList>
            <consortium name="Ensembl"/>
        </authorList>
    </citation>
    <scope>IDENTIFICATION</scope>
</reference>
<dbReference type="InterPro" id="IPR001007">
    <property type="entry name" value="VWF_dom"/>
</dbReference>
<proteinExistence type="inferred from homology"/>
<dbReference type="GO" id="GO:0007165">
    <property type="term" value="P:signal transduction"/>
    <property type="evidence" value="ECO:0007669"/>
    <property type="project" value="InterPro"/>
</dbReference>
<evidence type="ECO:0000256" key="7">
    <source>
        <dbReference type="ARBA" id="ARBA00056453"/>
    </source>
</evidence>
<dbReference type="InterPro" id="IPR000867">
    <property type="entry name" value="IGFBP-like"/>
</dbReference>
<dbReference type="InterPro" id="IPR009030">
    <property type="entry name" value="Growth_fac_rcpt_cys_sf"/>
</dbReference>
<dbReference type="Ensembl" id="ENSJJAT00000013104.1">
    <property type="protein sequence ID" value="ENSJJAP00000006707.1"/>
    <property type="gene ID" value="ENSJJAG00000011297.1"/>
</dbReference>
<dbReference type="GO" id="GO:0045597">
    <property type="term" value="P:positive regulation of cell differentiation"/>
    <property type="evidence" value="ECO:0007669"/>
    <property type="project" value="TreeGrafter"/>
</dbReference>